<dbReference type="PANTHER" id="PTHR45848">
    <property type="entry name" value="DUAL SPECIFICITY PROTEIN PHOSPHATASE 12 FAMILY MEMBER"/>
    <property type="match status" value="1"/>
</dbReference>
<dbReference type="SUPFAM" id="SSF52799">
    <property type="entry name" value="(Phosphotyrosine protein) phosphatases II"/>
    <property type="match status" value="1"/>
</dbReference>
<dbReference type="GO" id="GO:0004725">
    <property type="term" value="F:protein tyrosine phosphatase activity"/>
    <property type="evidence" value="ECO:0007669"/>
    <property type="project" value="UniProtKB-EC"/>
</dbReference>
<dbReference type="GO" id="GO:0008138">
    <property type="term" value="F:protein tyrosine/serine/threonine phosphatase activity"/>
    <property type="evidence" value="ECO:0007669"/>
    <property type="project" value="TreeGrafter"/>
</dbReference>
<dbReference type="PROSITE" id="PS00383">
    <property type="entry name" value="TYR_PHOSPHATASE_1"/>
    <property type="match status" value="1"/>
</dbReference>
<keyword evidence="13" id="KW-1185">Reference proteome</keyword>
<evidence type="ECO:0000256" key="7">
    <source>
        <dbReference type="ARBA" id="ARBA00023242"/>
    </source>
</evidence>
<proteinExistence type="inferred from homology"/>
<keyword evidence="6" id="KW-0904">Protein phosphatase</keyword>
<dbReference type="InterPro" id="IPR016130">
    <property type="entry name" value="Tyr_Pase_AS"/>
</dbReference>
<gene>
    <name evidence="14" type="primary">LOC119639329</name>
</gene>
<dbReference type="SMART" id="SM00195">
    <property type="entry name" value="DSPc"/>
    <property type="match status" value="1"/>
</dbReference>
<feature type="domain" description="Tyrosine specific protein phosphatases" evidence="12">
    <location>
        <begin position="114"/>
        <end position="175"/>
    </location>
</feature>
<dbReference type="AlphaFoldDB" id="A0A9C6DUZ9"/>
<evidence type="ECO:0000256" key="1">
    <source>
        <dbReference type="ARBA" id="ARBA00004123"/>
    </source>
</evidence>
<feature type="domain" description="Tyrosine-protein phosphatase" evidence="11">
    <location>
        <begin position="50"/>
        <end position="197"/>
    </location>
</feature>
<comment type="subcellular location">
    <subcellularLocation>
        <location evidence="2">Cytoplasm</location>
    </subcellularLocation>
    <subcellularLocation>
        <location evidence="1">Nucleus</location>
    </subcellularLocation>
</comment>
<dbReference type="Gene3D" id="3.90.190.10">
    <property type="entry name" value="Protein tyrosine phosphatase superfamily"/>
    <property type="match status" value="1"/>
</dbReference>
<evidence type="ECO:0000256" key="10">
    <source>
        <dbReference type="ARBA" id="ARBA00051722"/>
    </source>
</evidence>
<keyword evidence="5" id="KW-0378">Hydrolase</keyword>
<reference evidence="14" key="1">
    <citation type="submission" date="2025-08" db="UniProtKB">
        <authorList>
            <consortium name="RefSeq"/>
        </authorList>
    </citation>
    <scope>IDENTIFICATION</scope>
    <source>
        <tissue evidence="14">Whole body pupa</tissue>
    </source>
</reference>
<accession>A0A9C6DUZ9</accession>
<dbReference type="GO" id="GO:0005634">
    <property type="term" value="C:nucleus"/>
    <property type="evidence" value="ECO:0007669"/>
    <property type="project" value="UniProtKB-SubCell"/>
</dbReference>
<evidence type="ECO:0000313" key="14">
    <source>
        <dbReference type="RefSeq" id="XP_037892562.1"/>
    </source>
</evidence>
<dbReference type="InterPro" id="IPR020422">
    <property type="entry name" value="TYR_PHOSPHATASE_DUAL_dom"/>
</dbReference>
<dbReference type="GeneID" id="119639329"/>
<dbReference type="KEGG" id="gfs:119639329"/>
<dbReference type="FunFam" id="3.90.190.10:FF:000056">
    <property type="entry name" value="Dual specificity phosphatase 12"/>
    <property type="match status" value="1"/>
</dbReference>
<dbReference type="Pfam" id="PF00782">
    <property type="entry name" value="DSPc"/>
    <property type="match status" value="1"/>
</dbReference>
<dbReference type="Proteomes" id="UP000092443">
    <property type="component" value="Unplaced"/>
</dbReference>
<evidence type="ECO:0000256" key="5">
    <source>
        <dbReference type="ARBA" id="ARBA00022801"/>
    </source>
</evidence>
<keyword evidence="7" id="KW-0539">Nucleus</keyword>
<dbReference type="PROSITE" id="PS50056">
    <property type="entry name" value="TYR_PHOSPHATASE_2"/>
    <property type="match status" value="1"/>
</dbReference>
<dbReference type="InterPro" id="IPR000387">
    <property type="entry name" value="Tyr_Pase_dom"/>
</dbReference>
<evidence type="ECO:0000256" key="4">
    <source>
        <dbReference type="ARBA" id="ARBA00022490"/>
    </source>
</evidence>
<dbReference type="GO" id="GO:0004722">
    <property type="term" value="F:protein serine/threonine phosphatase activity"/>
    <property type="evidence" value="ECO:0007669"/>
    <property type="project" value="UniProtKB-EC"/>
</dbReference>
<evidence type="ECO:0000256" key="3">
    <source>
        <dbReference type="ARBA" id="ARBA00008601"/>
    </source>
</evidence>
<dbReference type="CDD" id="cd14498">
    <property type="entry name" value="DSP"/>
    <property type="match status" value="1"/>
</dbReference>
<evidence type="ECO:0000259" key="12">
    <source>
        <dbReference type="PROSITE" id="PS50056"/>
    </source>
</evidence>
<evidence type="ECO:0000313" key="13">
    <source>
        <dbReference type="Proteomes" id="UP000092443"/>
    </source>
</evidence>
<evidence type="ECO:0000256" key="6">
    <source>
        <dbReference type="ARBA" id="ARBA00022912"/>
    </source>
</evidence>
<dbReference type="InterPro" id="IPR029021">
    <property type="entry name" value="Prot-tyrosine_phosphatase-like"/>
</dbReference>
<dbReference type="PANTHER" id="PTHR45848:SF4">
    <property type="entry name" value="DUAL SPECIFICITY PROTEIN PHOSPHATASE 12"/>
    <property type="match status" value="1"/>
</dbReference>
<dbReference type="PROSITE" id="PS50054">
    <property type="entry name" value="TYR_PHOSPHATASE_DUAL"/>
    <property type="match status" value="1"/>
</dbReference>
<comment type="catalytic activity">
    <reaction evidence="8">
        <text>O-phospho-L-seryl-[protein] + H2O = L-seryl-[protein] + phosphate</text>
        <dbReference type="Rhea" id="RHEA:20629"/>
        <dbReference type="Rhea" id="RHEA-COMP:9863"/>
        <dbReference type="Rhea" id="RHEA-COMP:11604"/>
        <dbReference type="ChEBI" id="CHEBI:15377"/>
        <dbReference type="ChEBI" id="CHEBI:29999"/>
        <dbReference type="ChEBI" id="CHEBI:43474"/>
        <dbReference type="ChEBI" id="CHEBI:83421"/>
        <dbReference type="EC" id="3.1.3.16"/>
    </reaction>
</comment>
<dbReference type="InterPro" id="IPR000340">
    <property type="entry name" value="Dual-sp_phosphatase_cat-dom"/>
</dbReference>
<evidence type="ECO:0000256" key="2">
    <source>
        <dbReference type="ARBA" id="ARBA00004496"/>
    </source>
</evidence>
<dbReference type="RefSeq" id="XP_037892562.1">
    <property type="nucleotide sequence ID" value="XM_038036634.1"/>
</dbReference>
<protein>
    <submittedName>
        <fullName evidence="14">Dual specificity protein phosphatase MPK-4 isoform X1</fullName>
    </submittedName>
</protein>
<evidence type="ECO:0000256" key="8">
    <source>
        <dbReference type="ARBA" id="ARBA00047761"/>
    </source>
</evidence>
<evidence type="ECO:0000259" key="11">
    <source>
        <dbReference type="PROSITE" id="PS50054"/>
    </source>
</evidence>
<evidence type="ECO:0000256" key="9">
    <source>
        <dbReference type="ARBA" id="ARBA00048336"/>
    </source>
</evidence>
<keyword evidence="4" id="KW-0963">Cytoplasm</keyword>
<name>A0A9C6DUZ9_9MUSC</name>
<organism evidence="13 14">
    <name type="scientific">Glossina fuscipes</name>
    <dbReference type="NCBI Taxonomy" id="7396"/>
    <lineage>
        <taxon>Eukaryota</taxon>
        <taxon>Metazoa</taxon>
        <taxon>Ecdysozoa</taxon>
        <taxon>Arthropoda</taxon>
        <taxon>Hexapoda</taxon>
        <taxon>Insecta</taxon>
        <taxon>Pterygota</taxon>
        <taxon>Neoptera</taxon>
        <taxon>Endopterygota</taxon>
        <taxon>Diptera</taxon>
        <taxon>Brachycera</taxon>
        <taxon>Muscomorpha</taxon>
        <taxon>Hippoboscoidea</taxon>
        <taxon>Glossinidae</taxon>
        <taxon>Glossina</taxon>
    </lineage>
</organism>
<sequence>MCVSAFVFASSTFNVDEKSIAPKAMPVSVLAMAGQKLQDTGNISREDFDDPVSLDEIINGLFLGNLTAATHMETLKNFNITHILTLDSVPLPKHITEASFLTTKFIQIADMPKEDVLHHLDSCVEFISSARITGHNILVHCYFGVSRSSTAVIAYIMKSHNLDYQTAFELVKSKRRFVQPNVGFAAQLKLWRRMGCTIDNHYQKYKIYRLRLAGEQVRKAKILPQSFSNIIKSDPAITQENPEPIVYRCRKCRRVLASKSHVLTHMPKIQISSSTNGTNNVTDNQKQSAKLMEQIPTQARKVSLTATSTSNSNGQLSVMASPERIDLNKSIEHCQNILFVEPIAWMRHIVTSTQGKLNCPKCEQKLGNFSWINGRMPVSMWRRSLTSFLLNTLQSRTFKGCSKCANYSIDTCIIYIYTIKAYIHTYMHTYIYNY</sequence>
<comment type="similarity">
    <text evidence="3">Belongs to the protein-tyrosine phosphatase family. Non-receptor class dual specificity subfamily.</text>
</comment>
<dbReference type="GO" id="GO:0005737">
    <property type="term" value="C:cytoplasm"/>
    <property type="evidence" value="ECO:0007669"/>
    <property type="project" value="UniProtKB-SubCell"/>
</dbReference>
<comment type="catalytic activity">
    <reaction evidence="10">
        <text>O-phospho-L-tyrosyl-[protein] + H2O = L-tyrosyl-[protein] + phosphate</text>
        <dbReference type="Rhea" id="RHEA:10684"/>
        <dbReference type="Rhea" id="RHEA-COMP:10136"/>
        <dbReference type="Rhea" id="RHEA-COMP:20101"/>
        <dbReference type="ChEBI" id="CHEBI:15377"/>
        <dbReference type="ChEBI" id="CHEBI:43474"/>
        <dbReference type="ChEBI" id="CHEBI:46858"/>
        <dbReference type="ChEBI" id="CHEBI:61978"/>
        <dbReference type="EC" id="3.1.3.48"/>
    </reaction>
</comment>
<comment type="catalytic activity">
    <reaction evidence="9">
        <text>O-phospho-L-threonyl-[protein] + H2O = L-threonyl-[protein] + phosphate</text>
        <dbReference type="Rhea" id="RHEA:47004"/>
        <dbReference type="Rhea" id="RHEA-COMP:11060"/>
        <dbReference type="Rhea" id="RHEA-COMP:11605"/>
        <dbReference type="ChEBI" id="CHEBI:15377"/>
        <dbReference type="ChEBI" id="CHEBI:30013"/>
        <dbReference type="ChEBI" id="CHEBI:43474"/>
        <dbReference type="ChEBI" id="CHEBI:61977"/>
        <dbReference type="EC" id="3.1.3.16"/>
    </reaction>
</comment>